<dbReference type="GO" id="GO:0003723">
    <property type="term" value="F:RNA binding"/>
    <property type="evidence" value="ECO:0007669"/>
    <property type="project" value="TreeGrafter"/>
</dbReference>
<dbReference type="EMBL" id="CAICTM010000809">
    <property type="protein sequence ID" value="CAB9516843.1"/>
    <property type="molecule type" value="Genomic_DNA"/>
</dbReference>
<dbReference type="Pfam" id="PF06732">
    <property type="entry name" value="Pescadillo_N"/>
    <property type="match status" value="1"/>
</dbReference>
<keyword evidence="1 4" id="KW-0690">Ribosome biogenesis</keyword>
<dbReference type="SMART" id="SM00292">
    <property type="entry name" value="BRCT"/>
    <property type="match status" value="1"/>
</dbReference>
<reference evidence="7" key="1">
    <citation type="submission" date="2020-06" db="EMBL/GenBank/DDBJ databases">
        <authorList>
            <consortium name="Plant Systems Biology data submission"/>
        </authorList>
    </citation>
    <scope>NUCLEOTIDE SEQUENCE</scope>
    <source>
        <strain evidence="7">D6</strain>
    </source>
</reference>
<feature type="region of interest" description="Disordered" evidence="5">
    <location>
        <begin position="687"/>
        <end position="715"/>
    </location>
</feature>
<evidence type="ECO:0000313" key="8">
    <source>
        <dbReference type="Proteomes" id="UP001153069"/>
    </source>
</evidence>
<feature type="compositionally biased region" description="Acidic residues" evidence="5">
    <location>
        <begin position="360"/>
        <end position="379"/>
    </location>
</feature>
<dbReference type="InterPro" id="IPR001357">
    <property type="entry name" value="BRCT_dom"/>
</dbReference>
<evidence type="ECO:0000256" key="1">
    <source>
        <dbReference type="ARBA" id="ARBA00022517"/>
    </source>
</evidence>
<feature type="region of interest" description="Disordered" evidence="5">
    <location>
        <begin position="1"/>
        <end position="41"/>
    </location>
</feature>
<evidence type="ECO:0000256" key="4">
    <source>
        <dbReference type="HAMAP-Rule" id="MF_03028"/>
    </source>
</evidence>
<feature type="compositionally biased region" description="Basic residues" evidence="5">
    <location>
        <begin position="24"/>
        <end position="39"/>
    </location>
</feature>
<name>A0A9N8E9P1_9STRA</name>
<evidence type="ECO:0000256" key="2">
    <source>
        <dbReference type="ARBA" id="ARBA00022552"/>
    </source>
</evidence>
<dbReference type="Gene3D" id="3.40.50.10190">
    <property type="entry name" value="BRCT domain"/>
    <property type="match status" value="1"/>
</dbReference>
<evidence type="ECO:0000313" key="7">
    <source>
        <dbReference type="EMBL" id="CAB9516843.1"/>
    </source>
</evidence>
<evidence type="ECO:0000256" key="5">
    <source>
        <dbReference type="SAM" id="MobiDB-lite"/>
    </source>
</evidence>
<dbReference type="GO" id="GO:0043021">
    <property type="term" value="F:ribonucleoprotein complex binding"/>
    <property type="evidence" value="ECO:0007669"/>
    <property type="project" value="UniProtKB-UniRule"/>
</dbReference>
<feature type="compositionally biased region" description="Basic residues" evidence="5">
    <location>
        <begin position="1"/>
        <end position="13"/>
    </location>
</feature>
<organism evidence="7 8">
    <name type="scientific">Seminavis robusta</name>
    <dbReference type="NCBI Taxonomy" id="568900"/>
    <lineage>
        <taxon>Eukaryota</taxon>
        <taxon>Sar</taxon>
        <taxon>Stramenopiles</taxon>
        <taxon>Ochrophyta</taxon>
        <taxon>Bacillariophyta</taxon>
        <taxon>Bacillariophyceae</taxon>
        <taxon>Bacillariophycidae</taxon>
        <taxon>Naviculales</taxon>
        <taxon>Naviculaceae</taxon>
        <taxon>Seminavis</taxon>
    </lineage>
</organism>
<dbReference type="GO" id="GO:0070545">
    <property type="term" value="C:PeBoW complex"/>
    <property type="evidence" value="ECO:0007669"/>
    <property type="project" value="TreeGrafter"/>
</dbReference>
<dbReference type="HAMAP" id="MF_03028">
    <property type="entry name" value="Pescadillo"/>
    <property type="match status" value="1"/>
</dbReference>
<keyword evidence="3 4" id="KW-0539">Nucleus</keyword>
<dbReference type="PANTHER" id="PTHR12221:SF6">
    <property type="entry name" value="PESCADILLO HOMOLOG"/>
    <property type="match status" value="1"/>
</dbReference>
<feature type="compositionally biased region" description="Acidic residues" evidence="5">
    <location>
        <begin position="565"/>
        <end position="576"/>
    </location>
</feature>
<keyword evidence="8" id="KW-1185">Reference proteome</keyword>
<proteinExistence type="inferred from homology"/>
<accession>A0A9N8E9P1</accession>
<dbReference type="CDD" id="cd17709">
    <property type="entry name" value="BRCT_pescadillo_like"/>
    <property type="match status" value="1"/>
</dbReference>
<gene>
    <name evidence="7" type="ORF">SEMRO_810_G205800.1</name>
</gene>
<feature type="compositionally biased region" description="Basic and acidic residues" evidence="5">
    <location>
        <begin position="622"/>
        <end position="631"/>
    </location>
</feature>
<comment type="function">
    <text evidence="4">Required for maturation of ribosomal RNAs and formation of the large ribosomal subunit.</text>
</comment>
<comment type="similarity">
    <text evidence="4">Belongs to the pescadillo family.</text>
</comment>
<dbReference type="SUPFAM" id="SSF52113">
    <property type="entry name" value="BRCT domain"/>
    <property type="match status" value="1"/>
</dbReference>
<comment type="caution">
    <text evidence="7">The sequence shown here is derived from an EMBL/GenBank/DDBJ whole genome shotgun (WGS) entry which is preliminary data.</text>
</comment>
<dbReference type="OrthoDB" id="10264910at2759"/>
<comment type="subcellular location">
    <subcellularLocation>
        <location evidence="4">Nucleus</location>
        <location evidence="4">Nucleolus</location>
    </subcellularLocation>
    <subcellularLocation>
        <location evidence="4">Nucleus</location>
        <location evidence="4">Nucleoplasm</location>
    </subcellularLocation>
</comment>
<feature type="compositionally biased region" description="Basic and acidic residues" evidence="5">
    <location>
        <begin position="687"/>
        <end position="697"/>
    </location>
</feature>
<dbReference type="PROSITE" id="PS50172">
    <property type="entry name" value="BRCT"/>
    <property type="match status" value="1"/>
</dbReference>
<dbReference type="Proteomes" id="UP001153069">
    <property type="component" value="Unassembled WGS sequence"/>
</dbReference>
<feature type="region of interest" description="Disordered" evidence="5">
    <location>
        <begin position="321"/>
        <end position="380"/>
    </location>
</feature>
<keyword evidence="2 4" id="KW-0698">rRNA processing</keyword>
<dbReference type="GO" id="GO:0000466">
    <property type="term" value="P:maturation of 5.8S rRNA from tricistronic rRNA transcript (SSU-rRNA, 5.8S rRNA, LSU-rRNA)"/>
    <property type="evidence" value="ECO:0007669"/>
    <property type="project" value="UniProtKB-UniRule"/>
</dbReference>
<dbReference type="GO" id="GO:0030687">
    <property type="term" value="C:preribosome, large subunit precursor"/>
    <property type="evidence" value="ECO:0007669"/>
    <property type="project" value="UniProtKB-UniRule"/>
</dbReference>
<sequence length="715" mass="80737">MGNRTKGRPKQKSIKAASHSGMGSKRKLSRMGKKQKKHHSGLDATFIGRTACVKRLQVTLKDFRRLCILKGIYPRQPLGRIPKNKKGQTFYHIKDIKAIAHEPVLEKFREFRAFMKKIRRAAGRNERDEAARKNAIVPTYSLHHLVKERYPRFVDALNDLDDALTLIYLFAALPSEGAIKAKVTNKAKVLAASWGAYCSTTFCITKSFISVKGIYLEASIQGSTIRWVVPHSFTQFLPEDVDYKVMQTFFEFYETLLDFVLFKLYNDIGVRYPMPVEGDPAKLEAGSKSAILSASLKSLKNALNSSTGAIGNAVTKSVETAAAEEDEDAAEKQQPPKKNQSSKKSKELIKSVGEALSKVEEDDNDEEAEDDDEDAEEGVDVAGPLKAALESMAEEEDRKTIPGGNESELNDDALKRKHLFAGLTFFLSREIPRGYLELVCLAYGGSVGWEGDDSPISAKDPKITHHIVDRPKLPASYNGLPKSREFVQPQWILDCANFMYILPIAKYAVGVTLPPHLSPWVDDEEEGYKPAYAEYIERLKNGESVEEIEAEELEAKILASKKEQEDESSSEDEENENDNRKAEDEEPQNDKDDEEEEDEEQSEESDQDEEKAKKNKNKKRKKEEDEAHDLAKVMMSRKASRLYGRMQRGIAQKKASVEILHKRRKALDDPREKGSKTVLKQKVERLKDERKDVERAYAKTGGSMKKSKKKKHQQS</sequence>
<dbReference type="GO" id="GO:0005654">
    <property type="term" value="C:nucleoplasm"/>
    <property type="evidence" value="ECO:0007669"/>
    <property type="project" value="UniProtKB-SubCell"/>
</dbReference>
<evidence type="ECO:0000256" key="3">
    <source>
        <dbReference type="ARBA" id="ARBA00023242"/>
    </source>
</evidence>
<feature type="domain" description="BRCT" evidence="6">
    <location>
        <begin position="415"/>
        <end position="509"/>
    </location>
</feature>
<dbReference type="PANTHER" id="PTHR12221">
    <property type="entry name" value="PESCADILLO - RELATED"/>
    <property type="match status" value="1"/>
</dbReference>
<dbReference type="InterPro" id="IPR010613">
    <property type="entry name" value="PES"/>
</dbReference>
<feature type="region of interest" description="Disordered" evidence="5">
    <location>
        <begin position="560"/>
        <end position="633"/>
    </location>
</feature>
<evidence type="ECO:0000259" key="6">
    <source>
        <dbReference type="PROSITE" id="PS50172"/>
    </source>
</evidence>
<feature type="compositionally biased region" description="Acidic residues" evidence="5">
    <location>
        <begin position="584"/>
        <end position="609"/>
    </location>
</feature>
<feature type="compositionally biased region" description="Basic residues" evidence="5">
    <location>
        <begin position="705"/>
        <end position="715"/>
    </location>
</feature>
<dbReference type="InterPro" id="IPR036420">
    <property type="entry name" value="BRCT_dom_sf"/>
</dbReference>
<protein>
    <recommendedName>
        <fullName evidence="4">Pescadillo homolog</fullName>
    </recommendedName>
</protein>
<dbReference type="AlphaFoldDB" id="A0A9N8E9P1"/>
<dbReference type="GO" id="GO:0000463">
    <property type="term" value="P:maturation of LSU-rRNA from tricistronic rRNA transcript (SSU-rRNA, 5.8S rRNA, LSU-rRNA)"/>
    <property type="evidence" value="ECO:0007669"/>
    <property type="project" value="UniProtKB-UniRule"/>
</dbReference>